<sequence length="374" mass="40156">MPAGSERPRLLLLALVLVACSRPARPEASLAAASHAPQVDSRELLRAPAAEPATSRSFHASEVLFVDVAGGPLRTPRGIWRPGTGADALFTETLALVDEQSYWVQPELGAALLRISRDLDRRWIRDGFACRGWLLGERDDSLWCAELHDDRIDVTVLDKSGFGEPGPAATLPWPESLGSSLHPRLDNQGPVLVGDRVVLPAPSGFVSAELEGDGVVEVIELGHRPDCVVAGGQRLAWRARPDGALYSGELPLAAIRREYAGEGLLGCPAWAGDSLLFRVQGEALELLRSTADGRLFSLAAVPPALDVLVGDSERAFWLVRGRGLWWIDATSHGPVESPDIAAYAVTADDGLLLWRTVEDGARSIVVGDVFGARR</sequence>
<protein>
    <submittedName>
        <fullName evidence="1">Uncharacterized protein</fullName>
    </submittedName>
</protein>
<name>A0ABY7H0H1_9BACT</name>
<organism evidence="1 2">
    <name type="scientific">Nannocystis punicea</name>
    <dbReference type="NCBI Taxonomy" id="2995304"/>
    <lineage>
        <taxon>Bacteria</taxon>
        <taxon>Pseudomonadati</taxon>
        <taxon>Myxococcota</taxon>
        <taxon>Polyangia</taxon>
        <taxon>Nannocystales</taxon>
        <taxon>Nannocystaceae</taxon>
        <taxon>Nannocystis</taxon>
    </lineage>
</organism>
<dbReference type="RefSeq" id="WP_269034962.1">
    <property type="nucleotide sequence ID" value="NZ_CP114040.1"/>
</dbReference>
<gene>
    <name evidence="1" type="ORF">O0S08_41020</name>
</gene>
<accession>A0ABY7H0H1</accession>
<dbReference type="Proteomes" id="UP001164459">
    <property type="component" value="Chromosome"/>
</dbReference>
<reference evidence="1" key="1">
    <citation type="submission" date="2022-11" db="EMBL/GenBank/DDBJ databases">
        <title>Minimal conservation of predation-associated metabolite biosynthetic gene clusters underscores biosynthetic potential of Myxococcota including descriptions for ten novel species: Archangium lansinium sp. nov., Myxococcus landrumus sp. nov., Nannocystis bai.</title>
        <authorList>
            <person name="Ahearne A."/>
            <person name="Stevens C."/>
            <person name="Dowd S."/>
        </authorList>
    </citation>
    <scope>NUCLEOTIDE SEQUENCE</scope>
    <source>
        <strain evidence="1">Fl3</strain>
    </source>
</reference>
<keyword evidence="2" id="KW-1185">Reference proteome</keyword>
<dbReference type="PROSITE" id="PS51257">
    <property type="entry name" value="PROKAR_LIPOPROTEIN"/>
    <property type="match status" value="1"/>
</dbReference>
<evidence type="ECO:0000313" key="2">
    <source>
        <dbReference type="Proteomes" id="UP001164459"/>
    </source>
</evidence>
<proteinExistence type="predicted"/>
<evidence type="ECO:0000313" key="1">
    <source>
        <dbReference type="EMBL" id="WAS92605.1"/>
    </source>
</evidence>
<dbReference type="EMBL" id="CP114040">
    <property type="protein sequence ID" value="WAS92605.1"/>
    <property type="molecule type" value="Genomic_DNA"/>
</dbReference>